<proteinExistence type="predicted"/>
<name>A0A0F8X0L4_9ZZZZ</name>
<protein>
    <recommendedName>
        <fullName evidence="1">DUF1828 domain-containing protein</fullName>
    </recommendedName>
</protein>
<accession>A0A0F8X0L4</accession>
<comment type="caution">
    <text evidence="2">The sequence shown here is derived from an EMBL/GenBank/DDBJ whole genome shotgun (WGS) entry which is preliminary data.</text>
</comment>
<evidence type="ECO:0000313" key="2">
    <source>
        <dbReference type="EMBL" id="KKK62433.1"/>
    </source>
</evidence>
<dbReference type="InterPro" id="IPR014960">
    <property type="entry name" value="DUF1828"/>
</dbReference>
<evidence type="ECO:0000259" key="1">
    <source>
        <dbReference type="Pfam" id="PF08861"/>
    </source>
</evidence>
<feature type="domain" description="DUF1828" evidence="1">
    <location>
        <begin position="32"/>
        <end position="120"/>
    </location>
</feature>
<organism evidence="2">
    <name type="scientific">marine sediment metagenome</name>
    <dbReference type="NCBI Taxonomy" id="412755"/>
    <lineage>
        <taxon>unclassified sequences</taxon>
        <taxon>metagenomes</taxon>
        <taxon>ecological metagenomes</taxon>
    </lineage>
</organism>
<sequence>MNTAELRKEFKRKVCEEIDVEPEGLQRFVVYTPFMFDDGDHFVIVLKRLADRWVFTDEGHTFMHMSYHEIDVSSGTRKGIIDKTLLNFNVVNDAGEFCLNVPEESFGDALFSFIQALVKINDVTYLTREHVRSTFMEDFRCLLEDKIPNQRREFDYTDPDHDPDKIYSIDCKVNGMKRPLFVFGVNNDAKCRDSTISMLQFEKWNYDFRGVGIFEDQTQINNKVLARFSDVAEKTFSSLGTKDRIEKYMNEMLQK</sequence>
<dbReference type="Pfam" id="PF08861">
    <property type="entry name" value="DUF1828"/>
    <property type="match status" value="1"/>
</dbReference>
<dbReference type="AlphaFoldDB" id="A0A0F8X0L4"/>
<gene>
    <name evidence="2" type="ORF">LCGC14_3004380</name>
</gene>
<dbReference type="EMBL" id="LAZR01061994">
    <property type="protein sequence ID" value="KKK62433.1"/>
    <property type="molecule type" value="Genomic_DNA"/>
</dbReference>
<reference evidence="2" key="1">
    <citation type="journal article" date="2015" name="Nature">
        <title>Complex archaea that bridge the gap between prokaryotes and eukaryotes.</title>
        <authorList>
            <person name="Spang A."/>
            <person name="Saw J.H."/>
            <person name="Jorgensen S.L."/>
            <person name="Zaremba-Niedzwiedzka K."/>
            <person name="Martijn J."/>
            <person name="Lind A.E."/>
            <person name="van Eijk R."/>
            <person name="Schleper C."/>
            <person name="Guy L."/>
            <person name="Ettema T.J."/>
        </authorList>
    </citation>
    <scope>NUCLEOTIDE SEQUENCE</scope>
</reference>